<dbReference type="InterPro" id="IPR016633">
    <property type="entry name" value="EarP"/>
</dbReference>
<gene>
    <name evidence="8" type="ORF">HMPREF9440_00334</name>
</gene>
<evidence type="ECO:0000256" key="2">
    <source>
        <dbReference type="ARBA" id="ARBA00022679"/>
    </source>
</evidence>
<reference evidence="8 9" key="1">
    <citation type="submission" date="2011-11" db="EMBL/GenBank/DDBJ databases">
        <authorList>
            <person name="Weinstock G."/>
            <person name="Sodergren E."/>
            <person name="Clifton S."/>
            <person name="Fulton L."/>
            <person name="Fulton B."/>
            <person name="Courtney L."/>
            <person name="Fronick C."/>
            <person name="Harrison M."/>
            <person name="Strong C."/>
            <person name="Farmer C."/>
            <person name="Delahaunty K."/>
            <person name="Markovic C."/>
            <person name="Hall O."/>
            <person name="Minx P."/>
            <person name="Tomlinson C."/>
            <person name="Mitreva M."/>
            <person name="Hou S."/>
            <person name="Chen J."/>
            <person name="Wollam A."/>
            <person name="Pepin K.H."/>
            <person name="Johnson M."/>
            <person name="Bhonagiri V."/>
            <person name="Zhang X."/>
            <person name="Suruliraj S."/>
            <person name="Warren W."/>
            <person name="Chinwalla A."/>
            <person name="Mardis E.R."/>
            <person name="Wilson R.K."/>
        </authorList>
    </citation>
    <scope>NUCLEOTIDE SEQUENCE [LARGE SCALE GENOMIC DNA]</scope>
    <source>
        <strain evidence="8 9">YIT 11816</strain>
    </source>
</reference>
<comment type="function">
    <text evidence="3">Protein-arginine rhamnosyltransferase that catalyzes the transfer of a single rhamnose to elongation factor P (EF-P) on 'Lys-32', a modification required for EF-P-dependent rescue of polyproline stalled ribosomes.</text>
</comment>
<sequence length="371" mass="40738">MTATTPSRTDIFCRVVDNFGDAGVCWRLAQRFAALGIAPRLIIDRVDVLAKIAADVNPTAKCQTALGVEVVDWDAFAAAGEADGFAPAPLVIETFGCRLPEAYEGAMASSAETGQAPFWINLDYLSAEDWVETCHDVWGLHPTLGIRKLWFFPSFTDRTGGVMVEDDYAARRAAFEAGNGREKLLRSLNADPVLPAFFVFCYPVNDLDALARMLKNSPLRRNVLLAPGEAGDRLEAMLSDEKHLIVRRTPFVPQPQFDEILWSADAGVVRGEDSFVRAQLAALPFLWATYPTEDLAHRIKLNAWLEKRAADERARTANALWVEDAADDAVMSAWLAAADAGALNDDARRWAGRLIGRGDLARHIVARVLQG</sequence>
<name>H3KC84_9BURK</name>
<evidence type="ECO:0000256" key="1">
    <source>
        <dbReference type="ARBA" id="ARBA00022676"/>
    </source>
</evidence>
<keyword evidence="9" id="KW-1185">Reference proteome</keyword>
<proteinExistence type="inferred from homology"/>
<comment type="caution">
    <text evidence="8">The sequence shown here is derived from an EMBL/GenBank/DDBJ whole genome shotgun (WGS) entry which is preliminary data.</text>
</comment>
<dbReference type="GO" id="GO:0106361">
    <property type="term" value="F:protein-arginine rhamnosyltransferase activity"/>
    <property type="evidence" value="ECO:0007669"/>
    <property type="project" value="InterPro"/>
</dbReference>
<dbReference type="OrthoDB" id="209085at2"/>
<evidence type="ECO:0000256" key="6">
    <source>
        <dbReference type="ARBA" id="ARBA00030025"/>
    </source>
</evidence>
<dbReference type="RefSeq" id="WP_008540785.1">
    <property type="nucleotide sequence ID" value="NZ_JH604869.1"/>
</dbReference>
<protein>
    <recommendedName>
        <fullName evidence="5">Protein-arginine rhamnosyltransferase</fullName>
    </recommendedName>
    <alternativeName>
        <fullName evidence="6">EF-P arginine rhamnosyltransferase</fullName>
    </alternativeName>
</protein>
<accession>H3KC84</accession>
<dbReference type="PATRIC" id="fig|762967.3.peg.281"/>
<organism evidence="8 9">
    <name type="scientific">Sutterella parvirubra YIT 11816</name>
    <dbReference type="NCBI Taxonomy" id="762967"/>
    <lineage>
        <taxon>Bacteria</taxon>
        <taxon>Pseudomonadati</taxon>
        <taxon>Pseudomonadota</taxon>
        <taxon>Betaproteobacteria</taxon>
        <taxon>Burkholderiales</taxon>
        <taxon>Sutterellaceae</taxon>
        <taxon>Sutterella</taxon>
    </lineage>
</organism>
<dbReference type="EMBL" id="AFBQ01000037">
    <property type="protein sequence ID" value="EHY32282.1"/>
    <property type="molecule type" value="Genomic_DNA"/>
</dbReference>
<keyword evidence="2" id="KW-0808">Transferase</keyword>
<dbReference type="Proteomes" id="UP000004956">
    <property type="component" value="Unassembled WGS sequence"/>
</dbReference>
<dbReference type="STRING" id="762967.HMPREF9440_00334"/>
<comment type="catalytic activity">
    <reaction evidence="7">
        <text>dTDP-beta-L-rhamnose + L-arginyl-[protein] = N(omega)-(alpha-L-rhamnosyl)-L-arginyl-[protein] + dTDP + H(+)</text>
        <dbReference type="Rhea" id="RHEA:66692"/>
        <dbReference type="Rhea" id="RHEA-COMP:10532"/>
        <dbReference type="Rhea" id="RHEA-COMP:17096"/>
        <dbReference type="ChEBI" id="CHEBI:15378"/>
        <dbReference type="ChEBI" id="CHEBI:29965"/>
        <dbReference type="ChEBI" id="CHEBI:57510"/>
        <dbReference type="ChEBI" id="CHEBI:58369"/>
        <dbReference type="ChEBI" id="CHEBI:167445"/>
    </reaction>
    <physiologicalReaction direction="left-to-right" evidence="7">
        <dbReference type="Rhea" id="RHEA:66693"/>
    </physiologicalReaction>
</comment>
<dbReference type="HOGENOM" id="CLU_060250_0_0_4"/>
<evidence type="ECO:0000256" key="5">
    <source>
        <dbReference type="ARBA" id="ARBA00024416"/>
    </source>
</evidence>
<keyword evidence="1" id="KW-0328">Glycosyltransferase</keyword>
<evidence type="ECO:0000313" key="8">
    <source>
        <dbReference type="EMBL" id="EHY32282.1"/>
    </source>
</evidence>
<evidence type="ECO:0000256" key="7">
    <source>
        <dbReference type="ARBA" id="ARBA00048472"/>
    </source>
</evidence>
<dbReference type="AlphaFoldDB" id="H3KC84"/>
<comment type="similarity">
    <text evidence="4">Belongs to the glycosyltransferase 104 family.</text>
</comment>
<evidence type="ECO:0000313" key="9">
    <source>
        <dbReference type="Proteomes" id="UP000004956"/>
    </source>
</evidence>
<evidence type="ECO:0000256" key="3">
    <source>
        <dbReference type="ARBA" id="ARBA00024303"/>
    </source>
</evidence>
<evidence type="ECO:0000256" key="4">
    <source>
        <dbReference type="ARBA" id="ARBA00024346"/>
    </source>
</evidence>
<dbReference type="Pfam" id="PF10093">
    <property type="entry name" value="EarP"/>
    <property type="match status" value="1"/>
</dbReference>